<dbReference type="SMART" id="SM00938">
    <property type="entry name" value="P-II"/>
    <property type="match status" value="1"/>
</dbReference>
<dbReference type="PRINTS" id="PR00340">
    <property type="entry name" value="PIIGLNB"/>
</dbReference>
<evidence type="ECO:0000313" key="4">
    <source>
        <dbReference type="EMBL" id="AGF74629.1"/>
    </source>
</evidence>
<evidence type="ECO:0000256" key="3">
    <source>
        <dbReference type="PIRSR" id="PIRSR602187-50"/>
    </source>
</evidence>
<keyword evidence="3" id="KW-0597">Phosphoprotein</keyword>
<dbReference type="InterPro" id="IPR011322">
    <property type="entry name" value="N-reg_PII-like_a/b"/>
</dbReference>
<dbReference type="KEGG" id="baus:BAnh1_07500"/>
<dbReference type="SUPFAM" id="SSF54913">
    <property type="entry name" value="GlnB-like"/>
    <property type="match status" value="1"/>
</dbReference>
<dbReference type="STRING" id="1094489.BAnh1_07500"/>
<dbReference type="PROSITE" id="PS51343">
    <property type="entry name" value="PII_GLNB_DOM"/>
    <property type="match status" value="1"/>
</dbReference>
<name>M1N3Z8_BARAA</name>
<dbReference type="EMBL" id="CP003123">
    <property type="protein sequence ID" value="AGF74629.1"/>
    <property type="molecule type" value="Genomic_DNA"/>
</dbReference>
<dbReference type="GO" id="GO:0030234">
    <property type="term" value="F:enzyme regulator activity"/>
    <property type="evidence" value="ECO:0007669"/>
    <property type="project" value="InterPro"/>
</dbReference>
<dbReference type="PANTHER" id="PTHR30115:SF11">
    <property type="entry name" value="NITROGEN REGULATORY PROTEIN P-II HOMOLOG"/>
    <property type="match status" value="1"/>
</dbReference>
<dbReference type="GO" id="GO:0005524">
    <property type="term" value="F:ATP binding"/>
    <property type="evidence" value="ECO:0007669"/>
    <property type="project" value="TreeGrafter"/>
</dbReference>
<dbReference type="HOGENOM" id="CLU_082268_0_0_5"/>
<protein>
    <recommendedName>
        <fullName evidence="1">Nitrogen regulatory protein P-II</fullName>
    </recommendedName>
</protein>
<dbReference type="GO" id="GO:0005829">
    <property type="term" value="C:cytosol"/>
    <property type="evidence" value="ECO:0007669"/>
    <property type="project" value="TreeGrafter"/>
</dbReference>
<dbReference type="Pfam" id="PF00543">
    <property type="entry name" value="P-II"/>
    <property type="match status" value="1"/>
</dbReference>
<reference evidence="4 5" key="1">
    <citation type="journal article" date="2013" name="PLoS Genet.">
        <title>A gene transfer agent and a dynamic repertoire of secretion systems hold the keys to the explosive radiation of the emerging pathogen Bartonella.</title>
        <authorList>
            <person name="Guy L."/>
            <person name="Nystedt B."/>
            <person name="Toft C."/>
            <person name="Zaremba-Niedzwiedzka K."/>
            <person name="Berglund E.C."/>
            <person name="Granberg F."/>
            <person name="Naslund K."/>
            <person name="Eriksson A.S."/>
            <person name="Andersson S.G."/>
        </authorList>
    </citation>
    <scope>NUCLEOTIDE SEQUENCE [LARGE SCALE GENOMIC DNA]</scope>
    <source>
        <strain evidence="4 5">Aust/NH1</strain>
    </source>
</reference>
<evidence type="ECO:0000256" key="1">
    <source>
        <dbReference type="ARBA" id="ARBA00015681"/>
    </source>
</evidence>
<dbReference type="InterPro" id="IPR015867">
    <property type="entry name" value="N-reg_PII/ATP_PRibTrfase_C"/>
</dbReference>
<evidence type="ECO:0000313" key="5">
    <source>
        <dbReference type="Proteomes" id="UP000011729"/>
    </source>
</evidence>
<proteinExistence type="predicted"/>
<dbReference type="GO" id="GO:0006808">
    <property type="term" value="P:regulation of nitrogen utilization"/>
    <property type="evidence" value="ECO:0007669"/>
    <property type="project" value="InterPro"/>
</dbReference>
<accession>M1N3Z8</accession>
<organism evidence="4 5">
    <name type="scientific">Bartonella australis (strain Aust/NH1)</name>
    <dbReference type="NCBI Taxonomy" id="1094489"/>
    <lineage>
        <taxon>Bacteria</taxon>
        <taxon>Pseudomonadati</taxon>
        <taxon>Pseudomonadota</taxon>
        <taxon>Alphaproteobacteria</taxon>
        <taxon>Hyphomicrobiales</taxon>
        <taxon>Bartonellaceae</taxon>
        <taxon>Bartonella</taxon>
    </lineage>
</organism>
<dbReference type="Gene3D" id="3.30.70.120">
    <property type="match status" value="1"/>
</dbReference>
<dbReference type="eggNOG" id="COG0347">
    <property type="taxonomic scope" value="Bacteria"/>
</dbReference>
<evidence type="ECO:0000256" key="2">
    <source>
        <dbReference type="ARBA" id="ARBA00025238"/>
    </source>
</evidence>
<dbReference type="InterPro" id="IPR002187">
    <property type="entry name" value="N-reg_PII"/>
</dbReference>
<feature type="modified residue" description="O-UMP-tyrosine" evidence="3">
    <location>
        <position position="58"/>
    </location>
</feature>
<dbReference type="Proteomes" id="UP000011729">
    <property type="component" value="Chromosome"/>
</dbReference>
<keyword evidence="5" id="KW-1185">Reference proteome</keyword>
<gene>
    <name evidence="4" type="primary">glnB</name>
    <name evidence="4" type="ordered locus">BAnh1_07500</name>
</gene>
<dbReference type="AlphaFoldDB" id="M1N3Z8"/>
<dbReference type="OrthoDB" id="9802729at2"/>
<dbReference type="RefSeq" id="WP_015398137.1">
    <property type="nucleotide sequence ID" value="NC_020300.1"/>
</dbReference>
<sequence length="119" mass="13514">MWDIILNKKIEAIIKLFELDKVKEALQRVGLQGSTMIEVKSFGLQRRCIKLYHRGVKYIVYFLPKVKIEITILNKTLEKITEAIYKAIQARHIGGGNIFVSSINGATYICNSESSINAL</sequence>
<comment type="function">
    <text evidence="2">In nitrogen-limiting conditions, when the ratio of Gln to 2-ketoglutarate decreases, P-II is uridylylated to P-II-UMP. P-II-UMP allows the deadenylation of glutamine synthetase (GS), thus activating the enzyme. Conversely, in nitrogen excess P-II is deuridylated and promotes the adenylation of GS. P-II indirectly controls the transcription of the GS gene (glnA). P-II prevents NR-II-catalyzed conversion of NR-I to NR-I-phosphate, the transcriptional activator of glnA. When P-II is uridylylated to P-II-UMP, these events are reversed.</text>
</comment>
<dbReference type="PATRIC" id="fig|1094489.3.peg.914"/>
<dbReference type="PANTHER" id="PTHR30115">
    <property type="entry name" value="NITROGEN REGULATORY PROTEIN P-II"/>
    <property type="match status" value="1"/>
</dbReference>